<dbReference type="STRING" id="269797.Mbar_A1496"/>
<dbReference type="Gene3D" id="1.10.1900.10">
    <property type="entry name" value="c-terminal domain of poly(a) binding protein"/>
    <property type="match status" value="1"/>
</dbReference>
<evidence type="ECO:0000313" key="2">
    <source>
        <dbReference type="EMBL" id="AAZ70451.1"/>
    </source>
</evidence>
<accession>Q46CE1</accession>
<dbReference type="HOGENOM" id="CLU_085026_1_1_2"/>
<feature type="transmembrane region" description="Helical" evidence="1">
    <location>
        <begin position="180"/>
        <end position="200"/>
    </location>
</feature>
<sequence length="233" mass="26323">MMMKTETKILNQENNELDKRLTEKNNVIMTDMVCYLRLANISEHDQEVVRQDLLQMVLSAQERGEDIKTLISEDYKSFCDEVIAALPQKNHKERVLDLIDTLLLSTSILGVIHIVISKETMELIYNAVTGQQLNFHISISVGDLLSYVIIIATGFLIVHVIGKNLLKPEKKHNQSKIKKFIICGAISGGLMAVFLIIAWVGRQTLFTVNIFAACVFILGLYIAHKLLQELIIT</sequence>
<evidence type="ECO:0000256" key="1">
    <source>
        <dbReference type="SAM" id="Phobius"/>
    </source>
</evidence>
<keyword evidence="1" id="KW-0812">Transmembrane</keyword>
<dbReference type="KEGG" id="mba:Mbar_A1496"/>
<proteinExistence type="predicted"/>
<organism evidence="2">
    <name type="scientific">Methanosarcina barkeri (strain Fusaro / DSM 804)</name>
    <dbReference type="NCBI Taxonomy" id="269797"/>
    <lineage>
        <taxon>Archaea</taxon>
        <taxon>Methanobacteriati</taxon>
        <taxon>Methanobacteriota</taxon>
        <taxon>Stenosarchaea group</taxon>
        <taxon>Methanomicrobia</taxon>
        <taxon>Methanosarcinales</taxon>
        <taxon>Methanosarcinaceae</taxon>
        <taxon>Methanosarcina</taxon>
    </lineage>
</organism>
<dbReference type="PaxDb" id="269797-Mbar_A1496"/>
<dbReference type="EMBL" id="CP000099">
    <property type="protein sequence ID" value="AAZ70451.1"/>
    <property type="molecule type" value="Genomic_DNA"/>
</dbReference>
<protein>
    <recommendedName>
        <fullName evidence="3">Integral membrane protein</fullName>
    </recommendedName>
</protein>
<feature type="transmembrane region" description="Helical" evidence="1">
    <location>
        <begin position="95"/>
        <end position="116"/>
    </location>
</feature>
<dbReference type="OrthoDB" id="136968at2157"/>
<feature type="transmembrane region" description="Helical" evidence="1">
    <location>
        <begin position="136"/>
        <end position="160"/>
    </location>
</feature>
<dbReference type="PANTHER" id="PTHR41307:SF1">
    <property type="entry name" value="MEMBRANE PROTEIN"/>
    <property type="match status" value="1"/>
</dbReference>
<feature type="transmembrane region" description="Helical" evidence="1">
    <location>
        <begin position="206"/>
        <end position="223"/>
    </location>
</feature>
<reference evidence="2" key="1">
    <citation type="submission" date="2006-06" db="EMBL/GenBank/DDBJ databases">
        <title>Complete sequence of chromosome 1 of Methanosarcina barkeri str. fusaro.</title>
        <authorList>
            <person name="Copeland A."/>
            <person name="Lucas S."/>
            <person name="Lapidus A."/>
            <person name="Barry K."/>
            <person name="Detter J.C."/>
            <person name="Glavina T."/>
            <person name="Hammon N."/>
            <person name="Israni S."/>
            <person name="Pitluck S."/>
            <person name="Goodwin L.A."/>
            <person name="Saunders E.H."/>
            <person name="Schmutz J."/>
            <person name="Larimer F."/>
            <person name="Land M."/>
            <person name="Anderson I."/>
            <person name="Richardson P."/>
        </authorList>
    </citation>
    <scope>NUCLEOTIDE SEQUENCE</scope>
    <source>
        <strain evidence="2">Fusaro</strain>
    </source>
</reference>
<keyword evidence="1" id="KW-0472">Membrane</keyword>
<name>Q46CE1_METBF</name>
<keyword evidence="1" id="KW-1133">Transmembrane helix</keyword>
<gene>
    <name evidence="2" type="ordered locus">Mbar_A1496</name>
</gene>
<evidence type="ECO:0008006" key="3">
    <source>
        <dbReference type="Google" id="ProtNLM"/>
    </source>
</evidence>
<dbReference type="AlphaFoldDB" id="Q46CE1"/>
<dbReference type="PANTHER" id="PTHR41307">
    <property type="entry name" value="MEMBRANE PROTEIN-RELATED"/>
    <property type="match status" value="1"/>
</dbReference>
<dbReference type="SUPFAM" id="SSF158560">
    <property type="entry name" value="BH3980-like"/>
    <property type="match status" value="1"/>
</dbReference>